<gene>
    <name evidence="1" type="ordered locus">NEQ277</name>
</gene>
<protein>
    <submittedName>
        <fullName evidence="1">NEQ277</fullName>
    </submittedName>
</protein>
<dbReference type="Proteomes" id="UP000000578">
    <property type="component" value="Chromosome"/>
</dbReference>
<sequence length="125" mass="14625">MVLKILKRISKIEEHMEEPNEEGYIELTETIEEIEPSLYVKVYRPRDFAEIRYILDDLREGIYICFVNISSLKNKSREALKHTLEKMKKTVDAIGGDIAVTTDDWVILTPRGIKIWRESQPSQSQ</sequence>
<dbReference type="STRING" id="228908.NEQ277"/>
<dbReference type="Gene3D" id="3.30.110.150">
    <property type="entry name" value="SepF-like protein"/>
    <property type="match status" value="1"/>
</dbReference>
<dbReference type="HOGENOM" id="CLU_153622_0_0_2"/>
<reference evidence="1 2" key="1">
    <citation type="journal article" date="2003" name="Proc. Natl. Acad. Sci. U.S.A.">
        <title>The genome of Nanoarchaeum equitans: insights into early archaeal evolution and derived parasitism.</title>
        <authorList>
            <person name="Waters E."/>
            <person name="Hohn M.J."/>
            <person name="Ahel I."/>
            <person name="Graham D.E."/>
            <person name="Adams M.D."/>
            <person name="Barnstead M."/>
            <person name="Beeson K.Y."/>
            <person name="Bibbs L."/>
            <person name="Bolanos R."/>
            <person name="Keller M."/>
            <person name="Kretz K."/>
            <person name="Lin X."/>
            <person name="Mathur E."/>
            <person name="Ni J."/>
            <person name="Podar M."/>
            <person name="Richardson T."/>
            <person name="Sutton G.G."/>
            <person name="Simon M."/>
            <person name="Soll D."/>
            <person name="Stetter K.O."/>
            <person name="Short J.M."/>
            <person name="Noordewier M."/>
        </authorList>
    </citation>
    <scope>NUCLEOTIDE SEQUENCE [LARGE SCALE GENOMIC DNA]</scope>
    <source>
        <strain evidence="1 2">Kin4-M</strain>
    </source>
</reference>
<evidence type="ECO:0000313" key="1">
    <source>
        <dbReference type="EMBL" id="AAR39127.1"/>
    </source>
</evidence>
<evidence type="ECO:0000313" key="2">
    <source>
        <dbReference type="Proteomes" id="UP000000578"/>
    </source>
</evidence>
<dbReference type="BioCyc" id="NEQU228908:GJB6-294-MONOMER"/>
<name>Q74NF9_NANEQ</name>
<organism evidence="1 2">
    <name type="scientific">Nanoarchaeum equitans (strain Kin4-M)</name>
    <dbReference type="NCBI Taxonomy" id="228908"/>
    <lineage>
        <taxon>Archaea</taxon>
        <taxon>Nanobdellota</taxon>
        <taxon>Candidatus Nanoarchaeia</taxon>
        <taxon>Nanoarchaeales</taxon>
        <taxon>Nanoarchaeaceae</taxon>
        <taxon>Nanoarchaeum</taxon>
    </lineage>
</organism>
<dbReference type="Pfam" id="PF04472">
    <property type="entry name" value="SepF"/>
    <property type="match status" value="1"/>
</dbReference>
<dbReference type="InterPro" id="IPR007561">
    <property type="entry name" value="Cell_div_SepF/SepF-rel"/>
</dbReference>
<dbReference type="EnsemblBacteria" id="AAR39127">
    <property type="protein sequence ID" value="AAR39127"/>
    <property type="gene ID" value="NEQ277"/>
</dbReference>
<dbReference type="AlphaFoldDB" id="Q74NF9"/>
<dbReference type="EMBL" id="AE017199">
    <property type="protein sequence ID" value="AAR39127.1"/>
    <property type="molecule type" value="Genomic_DNA"/>
</dbReference>
<dbReference type="InterPro" id="IPR038594">
    <property type="entry name" value="SepF-like_sf"/>
</dbReference>
<accession>Q74NF9</accession>
<proteinExistence type="predicted"/>
<dbReference type="DNASU" id="2654537"/>
<keyword evidence="2" id="KW-1185">Reference proteome</keyword>
<dbReference type="KEGG" id="neq:NEQ277"/>